<reference evidence="1" key="1">
    <citation type="journal article" date="2020" name="bioRxiv">
        <title>Comparative genomics of Chlamydomonas.</title>
        <authorList>
            <person name="Craig R.J."/>
            <person name="Hasan A.R."/>
            <person name="Ness R.W."/>
            <person name="Keightley P.D."/>
        </authorList>
    </citation>
    <scope>NUCLEOTIDE SEQUENCE</scope>
    <source>
        <strain evidence="1">CCAP 11/70</strain>
    </source>
</reference>
<accession>A0A835Y3A4</accession>
<gene>
    <name evidence="1" type="ORF">HYH03_006773</name>
</gene>
<comment type="caution">
    <text evidence="1">The sequence shown here is derived from an EMBL/GenBank/DDBJ whole genome shotgun (WGS) entry which is preliminary data.</text>
</comment>
<evidence type="ECO:0000313" key="2">
    <source>
        <dbReference type="Proteomes" id="UP000612055"/>
    </source>
</evidence>
<dbReference type="Proteomes" id="UP000612055">
    <property type="component" value="Unassembled WGS sequence"/>
</dbReference>
<name>A0A835Y3A4_9CHLO</name>
<dbReference type="OrthoDB" id="531768at2759"/>
<proteinExistence type="predicted"/>
<dbReference type="EMBL" id="JAEHOE010000026">
    <property type="protein sequence ID" value="KAG2495166.1"/>
    <property type="molecule type" value="Genomic_DNA"/>
</dbReference>
<sequence>MHRKLLRDVRRRSLGHTVACCFATFPLRSLLAASLLGLASFVAGGTDGASGSRTCGDFCTVGKVQGYHGPLDTAAELKEALSRVAYGKEVILLAETRVDLAAQAVWRYTSAGYGHVLSIMPPATPAAMSFEPCALVAQAVAAGPWEAGGAPGNVSCGWYRLDKATWQYELGEIPLASRAWFLFQRRPFGPGSWWVRWHTTARAVALGYNVLSVQSDTVPLGDFYGLVKSPPLARYRMFATADCPSCISPPLVYVQGAAADGPIAWLLYDAVQRSVRFAENSSAVEALTRASPDLVGTWIQEEGSLLTDALRSCLAHKNVPGTPRPQFPGTLEVLLIPQGAKANAVYDRMGGWEIYSKMLLDLAKTGFRTETVKLAPPLAERVWPEGYPEAEGGNGADGREVDMWIGELRMPHTGGVWPMKFGGNPYAAAGPLTQAYRQSYKDLGVPLPPDPEDPAAAARANATAPELIALLGYKSYAGWLSEKFSSHGRLGLWHSHLKPPFSPAIGHMGRHPWEGVEDFTLLTQLTGHYSWAIAERLYGDPDYVFAMGRPETWPQELVTHALDWVVAYAPGVLHAKISKEAFVAAVEQLARVATALEAVAAWPAPDCASAWALEDPSKPPPAGGLRPPWRHLSSAVVPVGPSAEAMQCEWVGLFDPGCLIPVETHSGRPGRGMLALEFSHFLGREPEGWRGPRSETILRLGTDQAPEPVATSALDVPYDTLLTLGTRQKAELCNCTAYVATNASATPAEAPILTADDPGADPEIPASLFLKEHVFEANPARPRVLWLDRLVTLTGSPMALETRVREWGHKCRALRRWGV</sequence>
<dbReference type="AlphaFoldDB" id="A0A835Y3A4"/>
<evidence type="ECO:0000313" key="1">
    <source>
        <dbReference type="EMBL" id="KAG2495166.1"/>
    </source>
</evidence>
<organism evidence="1 2">
    <name type="scientific">Edaphochlamys debaryana</name>
    <dbReference type="NCBI Taxonomy" id="47281"/>
    <lineage>
        <taxon>Eukaryota</taxon>
        <taxon>Viridiplantae</taxon>
        <taxon>Chlorophyta</taxon>
        <taxon>core chlorophytes</taxon>
        <taxon>Chlorophyceae</taxon>
        <taxon>CS clade</taxon>
        <taxon>Chlamydomonadales</taxon>
        <taxon>Chlamydomonadales incertae sedis</taxon>
        <taxon>Edaphochlamys</taxon>
    </lineage>
</organism>
<keyword evidence="2" id="KW-1185">Reference proteome</keyword>
<protein>
    <submittedName>
        <fullName evidence="1">Uncharacterized protein</fullName>
    </submittedName>
</protein>